<name>A0A3B0BYS1_9ACTN</name>
<dbReference type="EMBL" id="RBAM01000002">
    <property type="protein sequence ID" value="RKN76446.1"/>
    <property type="molecule type" value="Genomic_DNA"/>
</dbReference>
<feature type="transmembrane region" description="Helical" evidence="6">
    <location>
        <begin position="93"/>
        <end position="114"/>
    </location>
</feature>
<feature type="transmembrane region" description="Helical" evidence="6">
    <location>
        <begin position="268"/>
        <end position="288"/>
    </location>
</feature>
<keyword evidence="5 6" id="KW-0472">Membrane</keyword>
<evidence type="ECO:0000256" key="3">
    <source>
        <dbReference type="ARBA" id="ARBA00022692"/>
    </source>
</evidence>
<feature type="transmembrane region" description="Helical" evidence="6">
    <location>
        <begin position="294"/>
        <end position="319"/>
    </location>
</feature>
<evidence type="ECO:0000256" key="5">
    <source>
        <dbReference type="ARBA" id="ARBA00023136"/>
    </source>
</evidence>
<dbReference type="Pfam" id="PF07690">
    <property type="entry name" value="MFS_1"/>
    <property type="match status" value="1"/>
</dbReference>
<evidence type="ECO:0000256" key="6">
    <source>
        <dbReference type="SAM" id="Phobius"/>
    </source>
</evidence>
<dbReference type="GO" id="GO:0005886">
    <property type="term" value="C:plasma membrane"/>
    <property type="evidence" value="ECO:0007669"/>
    <property type="project" value="UniProtKB-SubCell"/>
</dbReference>
<sequence>MCSGMPATLSGPPARAQSFVRSRKSTVRGACLRRLLGMTFVAESISGRPAGYRDVFGVREFRAVFAAHLLSLLGIVTGEIALSVLVYRVTGSPLLSALAFALGFLPYLLGGTLLAGVADRAPARRVLVVCNLLCAASAAVTALPGAPVAVLLAMRGFSALIGPVLAGTRSATLGDVLGEGDLFVLGRSLIRIVTQGAQLAGFAAGGLLLTAVSPRAALLFTVAGFLASALLLRFGTRRRPARAAGRADVIGASLSGARQLLADRRTRALLLLSWAPPFFLVAPESLAAPYADAIGAGTAGVGLLMCGMPVGTIVGEVLAGSLLSPRARERITLPAASVLLLPFLLYVLRPSLGWALATVALAGLGAAYTLGLDQWFVAAVPEELRGRAMTLQTAGAMSVQGAGMALAGAAAEYVPAHWVVAGSGVIGTLVVGSVVRLVVGSR</sequence>
<evidence type="ECO:0000256" key="4">
    <source>
        <dbReference type="ARBA" id="ARBA00022989"/>
    </source>
</evidence>
<evidence type="ECO:0000313" key="9">
    <source>
        <dbReference type="Proteomes" id="UP000270343"/>
    </source>
</evidence>
<comment type="caution">
    <text evidence="8">The sequence shown here is derived from an EMBL/GenBank/DDBJ whole genome shotgun (WGS) entry which is preliminary data.</text>
</comment>
<feature type="transmembrane region" description="Helical" evidence="6">
    <location>
        <begin position="126"/>
        <end position="143"/>
    </location>
</feature>
<keyword evidence="4 6" id="KW-1133">Transmembrane helix</keyword>
<protein>
    <submittedName>
        <fullName evidence="8">MFS transporter</fullName>
    </submittedName>
</protein>
<dbReference type="AlphaFoldDB" id="A0A3B0BYS1"/>
<feature type="transmembrane region" description="Helical" evidence="6">
    <location>
        <begin position="331"/>
        <end position="348"/>
    </location>
</feature>
<feature type="transmembrane region" description="Helical" evidence="6">
    <location>
        <begin position="216"/>
        <end position="236"/>
    </location>
</feature>
<dbReference type="Gene3D" id="1.20.1250.20">
    <property type="entry name" value="MFS general substrate transporter like domains"/>
    <property type="match status" value="1"/>
</dbReference>
<gene>
    <name evidence="8" type="ORF">D7231_05495</name>
</gene>
<evidence type="ECO:0000313" key="8">
    <source>
        <dbReference type="EMBL" id="RKN76446.1"/>
    </source>
</evidence>
<dbReference type="InterPro" id="IPR036259">
    <property type="entry name" value="MFS_trans_sf"/>
</dbReference>
<feature type="domain" description="Major facilitator superfamily (MFS) profile" evidence="7">
    <location>
        <begin position="216"/>
        <end position="442"/>
    </location>
</feature>
<feature type="transmembrane region" description="Helical" evidence="6">
    <location>
        <begin position="416"/>
        <end position="439"/>
    </location>
</feature>
<dbReference type="InterPro" id="IPR020846">
    <property type="entry name" value="MFS_dom"/>
</dbReference>
<dbReference type="PANTHER" id="PTHR23513:SF11">
    <property type="entry name" value="STAPHYLOFERRIN A TRANSPORTER"/>
    <property type="match status" value="1"/>
</dbReference>
<dbReference type="InterPro" id="IPR011701">
    <property type="entry name" value="MFS"/>
</dbReference>
<reference evidence="8 9" key="1">
    <citation type="journal article" date="2015" name="Antonie Van Leeuwenhoek">
        <title>Streptomyces klenkii sp. nov., isolated from deep marine sediment.</title>
        <authorList>
            <person name="Veyisoglu A."/>
            <person name="Sahin N."/>
        </authorList>
    </citation>
    <scope>NUCLEOTIDE SEQUENCE [LARGE SCALE GENOMIC DNA]</scope>
    <source>
        <strain evidence="8 9">KCTC 29202</strain>
    </source>
</reference>
<feature type="transmembrane region" description="Helical" evidence="6">
    <location>
        <begin position="63"/>
        <end position="87"/>
    </location>
</feature>
<dbReference type="OrthoDB" id="3227279at2"/>
<comment type="subcellular location">
    <subcellularLocation>
        <location evidence="1">Cell membrane</location>
        <topology evidence="1">Multi-pass membrane protein</topology>
    </subcellularLocation>
</comment>
<keyword evidence="3 6" id="KW-0812">Transmembrane</keyword>
<keyword evidence="2" id="KW-1003">Cell membrane</keyword>
<evidence type="ECO:0000256" key="1">
    <source>
        <dbReference type="ARBA" id="ARBA00004651"/>
    </source>
</evidence>
<keyword evidence="9" id="KW-1185">Reference proteome</keyword>
<dbReference type="PROSITE" id="PS50850">
    <property type="entry name" value="MFS"/>
    <property type="match status" value="1"/>
</dbReference>
<evidence type="ECO:0000259" key="7">
    <source>
        <dbReference type="PROSITE" id="PS50850"/>
    </source>
</evidence>
<accession>A0A3B0BYS1</accession>
<organism evidence="8 9">
    <name type="scientific">Streptomyces klenkii</name>
    <dbReference type="NCBI Taxonomy" id="1420899"/>
    <lineage>
        <taxon>Bacteria</taxon>
        <taxon>Bacillati</taxon>
        <taxon>Actinomycetota</taxon>
        <taxon>Actinomycetes</taxon>
        <taxon>Kitasatosporales</taxon>
        <taxon>Streptomycetaceae</taxon>
        <taxon>Streptomyces</taxon>
    </lineage>
</organism>
<evidence type="ECO:0000256" key="2">
    <source>
        <dbReference type="ARBA" id="ARBA00022475"/>
    </source>
</evidence>
<dbReference type="GO" id="GO:0022857">
    <property type="term" value="F:transmembrane transporter activity"/>
    <property type="evidence" value="ECO:0007669"/>
    <property type="project" value="InterPro"/>
</dbReference>
<dbReference type="PANTHER" id="PTHR23513">
    <property type="entry name" value="INTEGRAL MEMBRANE EFFLUX PROTEIN-RELATED"/>
    <property type="match status" value="1"/>
</dbReference>
<dbReference type="SUPFAM" id="SSF103473">
    <property type="entry name" value="MFS general substrate transporter"/>
    <property type="match status" value="1"/>
</dbReference>
<dbReference type="CDD" id="cd06173">
    <property type="entry name" value="MFS_MefA_like"/>
    <property type="match status" value="1"/>
</dbReference>
<dbReference type="Proteomes" id="UP000270343">
    <property type="component" value="Unassembled WGS sequence"/>
</dbReference>
<proteinExistence type="predicted"/>